<evidence type="ECO:0000256" key="2">
    <source>
        <dbReference type="SAM" id="SignalP"/>
    </source>
</evidence>
<feature type="compositionally biased region" description="Basic residues" evidence="1">
    <location>
        <begin position="165"/>
        <end position="174"/>
    </location>
</feature>
<dbReference type="AlphaFoldDB" id="A0A9W6ZL41"/>
<evidence type="ECO:0000313" key="3">
    <source>
        <dbReference type="EMBL" id="GMH54011.1"/>
    </source>
</evidence>
<gene>
    <name evidence="3" type="ORF">TrLO_g12786</name>
</gene>
<feature type="region of interest" description="Disordered" evidence="1">
    <location>
        <begin position="87"/>
        <end position="186"/>
    </location>
</feature>
<reference evidence="4" key="1">
    <citation type="journal article" date="2023" name="Commun. Biol.">
        <title>Genome analysis of Parmales, the sister group of diatoms, reveals the evolutionary specialization of diatoms from phago-mixotrophs to photoautotrophs.</title>
        <authorList>
            <person name="Ban H."/>
            <person name="Sato S."/>
            <person name="Yoshikawa S."/>
            <person name="Yamada K."/>
            <person name="Nakamura Y."/>
            <person name="Ichinomiya M."/>
            <person name="Sato N."/>
            <person name="Blanc-Mathieu R."/>
            <person name="Endo H."/>
            <person name="Kuwata A."/>
            <person name="Ogata H."/>
        </authorList>
    </citation>
    <scope>NUCLEOTIDE SEQUENCE [LARGE SCALE GENOMIC DNA]</scope>
    <source>
        <strain evidence="4">NIES 3700</strain>
    </source>
</reference>
<evidence type="ECO:0000256" key="1">
    <source>
        <dbReference type="SAM" id="MobiDB-lite"/>
    </source>
</evidence>
<feature type="chain" id="PRO_5040880706" evidence="2">
    <location>
        <begin position="19"/>
        <end position="186"/>
    </location>
</feature>
<comment type="caution">
    <text evidence="3">The sequence shown here is derived from an EMBL/GenBank/DDBJ whole genome shotgun (WGS) entry which is preliminary data.</text>
</comment>
<name>A0A9W6ZL41_9STRA</name>
<keyword evidence="4" id="KW-1185">Reference proteome</keyword>
<dbReference type="OrthoDB" id="10433711at2759"/>
<sequence>MLAVLLLFVLTIIPQSTASRVSPRLEQQRIEKLMHDLSEMEKSTIYAMHAQGLPTTEIAIALNERKTVSELKKIIEVLQSEHTDHLGRISDAHVNKAPPAKRGSSAEKDGLQKSRPSSSKKPKPKSSHAENVKLSNANRNKYKKNRTETNPVHSHKHERVEKENQRKKKMKKERPRANKVGAGIAI</sequence>
<organism evidence="3 4">
    <name type="scientific">Triparma laevis f. longispina</name>
    <dbReference type="NCBI Taxonomy" id="1714387"/>
    <lineage>
        <taxon>Eukaryota</taxon>
        <taxon>Sar</taxon>
        <taxon>Stramenopiles</taxon>
        <taxon>Ochrophyta</taxon>
        <taxon>Bolidophyceae</taxon>
        <taxon>Parmales</taxon>
        <taxon>Triparmaceae</taxon>
        <taxon>Triparma</taxon>
    </lineage>
</organism>
<accession>A0A9W6ZL41</accession>
<keyword evidence="2" id="KW-0732">Signal</keyword>
<feature type="signal peptide" evidence="2">
    <location>
        <begin position="1"/>
        <end position="18"/>
    </location>
</feature>
<protein>
    <submittedName>
        <fullName evidence="3">Uncharacterized protein</fullName>
    </submittedName>
</protein>
<proteinExistence type="predicted"/>
<evidence type="ECO:0000313" key="4">
    <source>
        <dbReference type="Proteomes" id="UP001165122"/>
    </source>
</evidence>
<dbReference type="EMBL" id="BRXW01000431">
    <property type="protein sequence ID" value="GMH54011.1"/>
    <property type="molecule type" value="Genomic_DNA"/>
</dbReference>
<dbReference type="Proteomes" id="UP001165122">
    <property type="component" value="Unassembled WGS sequence"/>
</dbReference>